<keyword evidence="5" id="KW-1003">Cell membrane</keyword>
<accession>A0AA86ILA0</accession>
<evidence type="ECO:0000313" key="17">
    <source>
        <dbReference type="EMBL" id="BCU53810.1"/>
    </source>
</evidence>
<keyword evidence="4 14" id="KW-0813">Transport</keyword>
<evidence type="ECO:0000256" key="8">
    <source>
        <dbReference type="ARBA" id="ARBA00022723"/>
    </source>
</evidence>
<evidence type="ECO:0000256" key="7">
    <source>
        <dbReference type="ARBA" id="ARBA00022692"/>
    </source>
</evidence>
<dbReference type="GO" id="GO:0005886">
    <property type="term" value="C:plasma membrane"/>
    <property type="evidence" value="ECO:0007669"/>
    <property type="project" value="UniProtKB-SubCell"/>
</dbReference>
<evidence type="ECO:0000256" key="1">
    <source>
        <dbReference type="ARBA" id="ARBA00002684"/>
    </source>
</evidence>
<keyword evidence="7 14" id="KW-0812">Transmembrane</keyword>
<sequence length="403" mass="44698">MKFQWQAMDASGVTRQGTLSAASSKEARDTLRAQGLYPLTLREKKSLSRFTTRTTHPRLRLSGNELALFTRQLATLAGASLPLEEALAVIGRQNQNGKLSHVLADLREHILAGHTLSEALAAWPRIFDTLYRTLVKAGEKSGQLGTVLEKLADYNELRQKMRSKLIQALVYPSMLTSVAVIVVTILLTTVVPKVVEQFLHMKQQLPLSTRALLTISNALRDGGPFALAALGILLVLFRHWLTRPGKRHQFDRWLLAFRLSRGLLRAVHCARYLHTLSILHISGVPLLEGMGLASEGINNREIHARLCDAADRVRQGSGFHLALEKCDLFPPMMLYMIASGEKSGQLSELMARAAEQQETLLQNRIALTLALFEPGLIITMAMIVLFIIVSVLQPILQLNSLVT</sequence>
<keyword evidence="11 15" id="KW-1133">Transmembrane helix</keyword>
<dbReference type="Pfam" id="PF00482">
    <property type="entry name" value="T2SSF"/>
    <property type="match status" value="2"/>
</dbReference>
<dbReference type="InterPro" id="IPR018076">
    <property type="entry name" value="T2SS_GspF_dom"/>
</dbReference>
<keyword evidence="10" id="KW-0653">Protein transport</keyword>
<comment type="function">
    <text evidence="1">Component of the type II secretion system inner membrane complex required for the energy-dependent secretion of extracellular factors such as proteases and toxins from the periplasm.</text>
</comment>
<dbReference type="Proteomes" id="UP000682928">
    <property type="component" value="Chromosome"/>
</dbReference>
<evidence type="ECO:0000256" key="3">
    <source>
        <dbReference type="ARBA" id="ARBA00005745"/>
    </source>
</evidence>
<evidence type="ECO:0000256" key="12">
    <source>
        <dbReference type="ARBA" id="ARBA00023136"/>
    </source>
</evidence>
<keyword evidence="8" id="KW-0479">Metal-binding</keyword>
<evidence type="ECO:0000256" key="14">
    <source>
        <dbReference type="RuleBase" id="RU003923"/>
    </source>
</evidence>
<dbReference type="PANTHER" id="PTHR30012">
    <property type="entry name" value="GENERAL SECRETION PATHWAY PROTEIN"/>
    <property type="match status" value="1"/>
</dbReference>
<evidence type="ECO:0000256" key="10">
    <source>
        <dbReference type="ARBA" id="ARBA00022927"/>
    </source>
</evidence>
<dbReference type="GO" id="GO:0046872">
    <property type="term" value="F:metal ion binding"/>
    <property type="evidence" value="ECO:0007669"/>
    <property type="project" value="UniProtKB-KW"/>
</dbReference>
<dbReference type="AlphaFoldDB" id="A0AA86ILA0"/>
<dbReference type="EMBL" id="AP024590">
    <property type="protein sequence ID" value="BCU53810.1"/>
    <property type="molecule type" value="Genomic_DNA"/>
</dbReference>
<protein>
    <recommendedName>
        <fullName evidence="13">General secretion pathway protein F</fullName>
    </recommendedName>
</protein>
<feature type="domain" description="Type II secretion system protein GspF" evidence="16">
    <location>
        <begin position="273"/>
        <end position="393"/>
    </location>
</feature>
<evidence type="ECO:0000256" key="6">
    <source>
        <dbReference type="ARBA" id="ARBA00022519"/>
    </source>
</evidence>
<gene>
    <name evidence="17" type="primary">gspF</name>
    <name evidence="17" type="ORF">ENKO_04040</name>
</gene>
<dbReference type="InterPro" id="IPR011850">
    <property type="entry name" value="T2SS_GspF"/>
</dbReference>
<evidence type="ECO:0000256" key="11">
    <source>
        <dbReference type="ARBA" id="ARBA00022989"/>
    </source>
</evidence>
<dbReference type="FunFam" id="1.20.81.30:FF:000001">
    <property type="entry name" value="Type II secretion system protein F"/>
    <property type="match status" value="2"/>
</dbReference>
<dbReference type="PROSITE" id="PS00874">
    <property type="entry name" value="T2SP_F"/>
    <property type="match status" value="1"/>
</dbReference>
<evidence type="ECO:0000259" key="16">
    <source>
        <dbReference type="Pfam" id="PF00482"/>
    </source>
</evidence>
<evidence type="ECO:0000256" key="9">
    <source>
        <dbReference type="ARBA" id="ARBA00022837"/>
    </source>
</evidence>
<name>A0AA86ILA0_9ENTR</name>
<keyword evidence="9" id="KW-0106">Calcium</keyword>
<feature type="transmembrane region" description="Helical" evidence="15">
    <location>
        <begin position="168"/>
        <end position="191"/>
    </location>
</feature>
<evidence type="ECO:0000313" key="18">
    <source>
        <dbReference type="Proteomes" id="UP000682928"/>
    </source>
</evidence>
<keyword evidence="12 15" id="KW-0472">Membrane</keyword>
<dbReference type="PANTHER" id="PTHR30012:SF0">
    <property type="entry name" value="TYPE II SECRETION SYSTEM PROTEIN F-RELATED"/>
    <property type="match status" value="1"/>
</dbReference>
<reference evidence="17" key="1">
    <citation type="submission" date="2021-04" db="EMBL/GenBank/DDBJ databases">
        <title>Difference and commonality of drug resistance evolution in various bacteria. and drug sensitivity profiles.</title>
        <authorList>
            <person name="Maeda T."/>
            <person name="Shibai A."/>
            <person name="Kawada K."/>
            <person name="Kotani H."/>
            <person name="Tarusawa Y."/>
            <person name="Tanabe K."/>
            <person name="Furusawa C."/>
        </authorList>
    </citation>
    <scope>NUCLEOTIDE SEQUENCE</scope>
    <source>
        <strain evidence="17">JCM 8580</strain>
    </source>
</reference>
<dbReference type="PRINTS" id="PR00812">
    <property type="entry name" value="BCTERIALGSPF"/>
</dbReference>
<comment type="similarity">
    <text evidence="3 14">Belongs to the GSP F family.</text>
</comment>
<evidence type="ECO:0000256" key="2">
    <source>
        <dbReference type="ARBA" id="ARBA00004429"/>
    </source>
</evidence>
<evidence type="ECO:0000256" key="4">
    <source>
        <dbReference type="ARBA" id="ARBA00022448"/>
    </source>
</evidence>
<dbReference type="InterPro" id="IPR001992">
    <property type="entry name" value="T2SS_GspF/T4SS_PilC_CS"/>
</dbReference>
<evidence type="ECO:0000256" key="5">
    <source>
        <dbReference type="ARBA" id="ARBA00022475"/>
    </source>
</evidence>
<dbReference type="RefSeq" id="WP_088222426.1">
    <property type="nucleotide sequence ID" value="NZ_AP024590.1"/>
</dbReference>
<feature type="domain" description="Type II secretion system protein GspF" evidence="16">
    <location>
        <begin position="69"/>
        <end position="192"/>
    </location>
</feature>
<dbReference type="NCBIfam" id="TIGR02120">
    <property type="entry name" value="GspF"/>
    <property type="match status" value="1"/>
</dbReference>
<comment type="subcellular location">
    <subcellularLocation>
        <location evidence="2 14">Cell inner membrane</location>
        <topology evidence="2 14">Multi-pass membrane protein</topology>
    </subcellularLocation>
</comment>
<dbReference type="InterPro" id="IPR042094">
    <property type="entry name" value="T2SS_GspF_sf"/>
</dbReference>
<dbReference type="Gene3D" id="1.20.81.30">
    <property type="entry name" value="Type II secretion system (T2SS), domain F"/>
    <property type="match status" value="2"/>
</dbReference>
<proteinExistence type="inferred from homology"/>
<keyword evidence="6" id="KW-0997">Cell inner membrane</keyword>
<dbReference type="GO" id="GO:0015628">
    <property type="term" value="P:protein secretion by the type II secretion system"/>
    <property type="evidence" value="ECO:0007669"/>
    <property type="project" value="InterPro"/>
</dbReference>
<dbReference type="GO" id="GO:0015627">
    <property type="term" value="C:type II protein secretion system complex"/>
    <property type="evidence" value="ECO:0007669"/>
    <property type="project" value="InterPro"/>
</dbReference>
<organism evidence="17 18">
    <name type="scientific">Enterobacter kobei</name>
    <dbReference type="NCBI Taxonomy" id="208224"/>
    <lineage>
        <taxon>Bacteria</taxon>
        <taxon>Pseudomonadati</taxon>
        <taxon>Pseudomonadota</taxon>
        <taxon>Gammaproteobacteria</taxon>
        <taxon>Enterobacterales</taxon>
        <taxon>Enterobacteriaceae</taxon>
        <taxon>Enterobacter</taxon>
        <taxon>Enterobacter cloacae complex</taxon>
    </lineage>
</organism>
<feature type="transmembrane region" description="Helical" evidence="15">
    <location>
        <begin position="222"/>
        <end position="241"/>
    </location>
</feature>
<dbReference type="InterPro" id="IPR003004">
    <property type="entry name" value="GspF/PilC"/>
</dbReference>
<evidence type="ECO:0000256" key="13">
    <source>
        <dbReference type="ARBA" id="ARBA00030750"/>
    </source>
</evidence>
<evidence type="ECO:0000256" key="15">
    <source>
        <dbReference type="SAM" id="Phobius"/>
    </source>
</evidence>
<feature type="transmembrane region" description="Helical" evidence="15">
    <location>
        <begin position="365"/>
        <end position="392"/>
    </location>
</feature>